<name>A0A0D9QFV0_PLAFR</name>
<feature type="region of interest" description="Disordered" evidence="1">
    <location>
        <begin position="299"/>
        <end position="336"/>
    </location>
</feature>
<feature type="region of interest" description="Disordered" evidence="1">
    <location>
        <begin position="21"/>
        <end position="59"/>
    </location>
</feature>
<dbReference type="GeneID" id="24269790"/>
<evidence type="ECO:0000313" key="3">
    <source>
        <dbReference type="EMBL" id="KJP85889.1"/>
    </source>
</evidence>
<feature type="compositionally biased region" description="Polar residues" evidence="1">
    <location>
        <begin position="28"/>
        <end position="40"/>
    </location>
</feature>
<keyword evidence="4" id="KW-1185">Reference proteome</keyword>
<feature type="transmembrane region" description="Helical" evidence="2">
    <location>
        <begin position="426"/>
        <end position="451"/>
    </location>
</feature>
<keyword evidence="2" id="KW-0472">Membrane</keyword>
<dbReference type="RefSeq" id="XP_012337509.1">
    <property type="nucleotide sequence ID" value="XM_012482086.1"/>
</dbReference>
<evidence type="ECO:0000313" key="4">
    <source>
        <dbReference type="Proteomes" id="UP000054561"/>
    </source>
</evidence>
<sequence>MNTKNRDFEEINLWEDDDVNAYKDDKSSNTYSKKSGSNAKKTTKNERSNFTSNEDKDTFHVKDLPRSNNNVNIYYGNEEDVNDDDDIFGSGQNTFLNKDLTTVNLSDMKRGAAPPPGVSNSNGMANFDGSLSVAAYNGYDLNNNTGSPVNFWTTQGVAHQKIIGAKGSGNRSYHSKNNDMYQQGAPLEQKFNAGQVHEMNLRNIPSGKMNIINLSDNENDDDLGVETASRTSLEVGENNSFDLLPFSKSLHRIRTKLLCYYDVDSDVIIYRCMCALLPYLNVDKSYDSMDSLNDIEKNAREASAGRSHKDKHNEKVGGNNYSSNDGVASADENEDDDENAHIRKISNVHDAFDYYDDKLSIDKNPDLYGFVWVNIFISFTIFFFFNWRNIFFGDSSDVDFTSPDGTTFSSEEINNQAYITQNKLNIFYTNLICLYLFNTLTPVSIYVTNFIITKRIFPMRLSFLISLMSYNNIMLFPLLLFYKFTLIKTSLSFILFLCSILRFFIFVYYMMSSLFYIHKYTIRTFHNNFSDNVIYAYYGIFSLSYLLLYLQLRRYIFNYL</sequence>
<dbReference type="OMA" id="MCALLPY"/>
<reference evidence="3 4" key="1">
    <citation type="submission" date="2014-03" db="EMBL/GenBank/DDBJ databases">
        <title>The Genome Sequence of Plasmodium fragile nilgiri.</title>
        <authorList>
            <consortium name="The Broad Institute Genomics Platform"/>
            <consortium name="The Broad Institute Genome Sequencing Center for Infectious Disease"/>
            <person name="Neafsey D."/>
            <person name="Duraisingh M."/>
            <person name="Young S.K."/>
            <person name="Zeng Q."/>
            <person name="Gargeya S."/>
            <person name="Abouelleil A."/>
            <person name="Alvarado L."/>
            <person name="Chapman S.B."/>
            <person name="Gainer-Dewar J."/>
            <person name="Goldberg J."/>
            <person name="Griggs A."/>
            <person name="Gujja S."/>
            <person name="Hansen M."/>
            <person name="Howarth C."/>
            <person name="Imamovic A."/>
            <person name="Larimer J."/>
            <person name="Pearson M."/>
            <person name="Poon T.W."/>
            <person name="Priest M."/>
            <person name="Roberts A."/>
            <person name="Saif S."/>
            <person name="Shea T."/>
            <person name="Sykes S."/>
            <person name="Wortman J."/>
            <person name="Nusbaum C."/>
            <person name="Birren B."/>
        </authorList>
    </citation>
    <scope>NUCLEOTIDE SEQUENCE [LARGE SCALE GENOMIC DNA]</scope>
    <source>
        <strain evidence="4">nilgiri</strain>
    </source>
</reference>
<dbReference type="OrthoDB" id="378278at2759"/>
<evidence type="ECO:0000256" key="1">
    <source>
        <dbReference type="SAM" id="MobiDB-lite"/>
    </source>
</evidence>
<feature type="transmembrane region" description="Helical" evidence="2">
    <location>
        <begin position="463"/>
        <end position="484"/>
    </location>
</feature>
<dbReference type="VEuPathDB" id="PlasmoDB:AK88_04476"/>
<dbReference type="Proteomes" id="UP000054561">
    <property type="component" value="Unassembled WGS sequence"/>
</dbReference>
<accession>A0A0D9QFV0</accession>
<feature type="compositionally biased region" description="Basic and acidic residues" evidence="1">
    <location>
        <begin position="43"/>
        <end position="59"/>
    </location>
</feature>
<evidence type="ECO:0000256" key="2">
    <source>
        <dbReference type="SAM" id="Phobius"/>
    </source>
</evidence>
<proteinExistence type="predicted"/>
<feature type="transmembrane region" description="Helical" evidence="2">
    <location>
        <begin position="490"/>
        <end position="511"/>
    </location>
</feature>
<gene>
    <name evidence="3" type="ORF">AK88_04476</name>
</gene>
<keyword evidence="2" id="KW-1133">Transmembrane helix</keyword>
<protein>
    <submittedName>
        <fullName evidence="3">Uncharacterized protein</fullName>
    </submittedName>
</protein>
<dbReference type="EMBL" id="KQ001708">
    <property type="protein sequence ID" value="KJP85889.1"/>
    <property type="molecule type" value="Genomic_DNA"/>
</dbReference>
<feature type="transmembrane region" description="Helical" evidence="2">
    <location>
        <begin position="367"/>
        <end position="387"/>
    </location>
</feature>
<organism evidence="3 4">
    <name type="scientific">Plasmodium fragile</name>
    <dbReference type="NCBI Taxonomy" id="5857"/>
    <lineage>
        <taxon>Eukaryota</taxon>
        <taxon>Sar</taxon>
        <taxon>Alveolata</taxon>
        <taxon>Apicomplexa</taxon>
        <taxon>Aconoidasida</taxon>
        <taxon>Haemosporida</taxon>
        <taxon>Plasmodiidae</taxon>
        <taxon>Plasmodium</taxon>
        <taxon>Plasmodium (Plasmodium)</taxon>
    </lineage>
</organism>
<dbReference type="AlphaFoldDB" id="A0A0D9QFV0"/>
<keyword evidence="2" id="KW-0812">Transmembrane</keyword>
<feature type="transmembrane region" description="Helical" evidence="2">
    <location>
        <begin position="532"/>
        <end position="552"/>
    </location>
</feature>